<accession>A0A0H2R3D3</accession>
<name>A0A0H2R3D3_9AGAM</name>
<dbReference type="EMBL" id="KQ086853">
    <property type="protein sequence ID" value="KLO03948.1"/>
    <property type="molecule type" value="Genomic_DNA"/>
</dbReference>
<keyword evidence="2" id="KW-1185">Reference proteome</keyword>
<proteinExistence type="predicted"/>
<dbReference type="AlphaFoldDB" id="A0A0H2R3D3"/>
<gene>
    <name evidence="1" type="ORF">SCHPADRAFT_948149</name>
</gene>
<reference evidence="1 2" key="1">
    <citation type="submission" date="2015-04" db="EMBL/GenBank/DDBJ databases">
        <title>Complete genome sequence of Schizopora paradoxa KUC8140, a cosmopolitan wood degrader in East Asia.</title>
        <authorList>
            <consortium name="DOE Joint Genome Institute"/>
            <person name="Min B."/>
            <person name="Park H."/>
            <person name="Jang Y."/>
            <person name="Kim J.-J."/>
            <person name="Kim K.H."/>
            <person name="Pangilinan J."/>
            <person name="Lipzen A."/>
            <person name="Riley R."/>
            <person name="Grigoriev I.V."/>
            <person name="Spatafora J.W."/>
            <person name="Choi I.-G."/>
        </authorList>
    </citation>
    <scope>NUCLEOTIDE SEQUENCE [LARGE SCALE GENOMIC DNA]</scope>
    <source>
        <strain evidence="1 2">KUC8140</strain>
    </source>
</reference>
<evidence type="ECO:0000313" key="1">
    <source>
        <dbReference type="EMBL" id="KLO03948.1"/>
    </source>
</evidence>
<evidence type="ECO:0000313" key="2">
    <source>
        <dbReference type="Proteomes" id="UP000053477"/>
    </source>
</evidence>
<dbReference type="InParanoid" id="A0A0H2R3D3"/>
<sequence length="429" mass="47805">MPGLSKLESFPVEVQRSIFGFATLSFATPSADSPPFDHLALTCHSASNRETKLALCLTSRTIRWVAGELLFRYVALTERGVAKVAARIRDGLFDATLVRELRLEHRGVVFSLPPATLSDVGEVVRACTSLTALDLSAFFRYWGMREVELDADRLNGLWSGISPRLQTMCVGRLCHIPFLHDSASLDSFVAGHPQLRNWKISSMVSFDRPEVLRLFANTKLLSLHGFLRSTQTDVALSGVTALVLYGFHAGVERFRFPDLTELTFGQLGRQGAGSLDAILCASPLLRTLTCKVGFGDWHAERLCWNIHPHTSGLEQVVLHIEVEVLVDSLWIPHLFPLQAARPGADARQTFVLERMEGRRARARALLSGLTNRASFPRMRSITVVRSWGPRRHPVTRAGRMRKVYEDMLSFLATDHVQLLFASGSPDFAM</sequence>
<dbReference type="Proteomes" id="UP000053477">
    <property type="component" value="Unassembled WGS sequence"/>
</dbReference>
<organism evidence="1 2">
    <name type="scientific">Schizopora paradoxa</name>
    <dbReference type="NCBI Taxonomy" id="27342"/>
    <lineage>
        <taxon>Eukaryota</taxon>
        <taxon>Fungi</taxon>
        <taxon>Dikarya</taxon>
        <taxon>Basidiomycota</taxon>
        <taxon>Agaricomycotina</taxon>
        <taxon>Agaricomycetes</taxon>
        <taxon>Hymenochaetales</taxon>
        <taxon>Schizoporaceae</taxon>
        <taxon>Schizopora</taxon>
    </lineage>
</organism>
<protein>
    <submittedName>
        <fullName evidence="1">Uncharacterized protein</fullName>
    </submittedName>
</protein>